<dbReference type="InterPro" id="IPR036179">
    <property type="entry name" value="Ig-like_dom_sf"/>
</dbReference>
<reference evidence="5" key="1">
    <citation type="submission" date="2017-02" db="UniProtKB">
        <authorList>
            <consortium name="WormBaseParasite"/>
        </authorList>
    </citation>
    <scope>IDENTIFICATION</scope>
</reference>
<dbReference type="SUPFAM" id="SSF48726">
    <property type="entry name" value="Immunoglobulin"/>
    <property type="match status" value="2"/>
</dbReference>
<dbReference type="GO" id="GO:0098632">
    <property type="term" value="F:cell-cell adhesion mediator activity"/>
    <property type="evidence" value="ECO:0007669"/>
    <property type="project" value="TreeGrafter"/>
</dbReference>
<protein>
    <submittedName>
        <fullName evidence="5">Ig-like domain-containing protein</fullName>
    </submittedName>
</protein>
<keyword evidence="2" id="KW-0393">Immunoglobulin domain</keyword>
<dbReference type="GO" id="GO:0005886">
    <property type="term" value="C:plasma membrane"/>
    <property type="evidence" value="ECO:0007669"/>
    <property type="project" value="TreeGrafter"/>
</dbReference>
<organism evidence="4 5">
    <name type="scientific">Elaeophora elaphi</name>
    <dbReference type="NCBI Taxonomy" id="1147741"/>
    <lineage>
        <taxon>Eukaryota</taxon>
        <taxon>Metazoa</taxon>
        <taxon>Ecdysozoa</taxon>
        <taxon>Nematoda</taxon>
        <taxon>Chromadorea</taxon>
        <taxon>Rhabditida</taxon>
        <taxon>Spirurina</taxon>
        <taxon>Spiruromorpha</taxon>
        <taxon>Filarioidea</taxon>
        <taxon>Onchocercidae</taxon>
        <taxon>Elaeophora</taxon>
    </lineage>
</organism>
<dbReference type="PANTHER" id="PTHR10075">
    <property type="entry name" value="BASIGIN RELATED"/>
    <property type="match status" value="1"/>
</dbReference>
<dbReference type="Proteomes" id="UP000050640">
    <property type="component" value="Unplaced"/>
</dbReference>
<dbReference type="GO" id="GO:0007411">
    <property type="term" value="P:axon guidance"/>
    <property type="evidence" value="ECO:0007669"/>
    <property type="project" value="TreeGrafter"/>
</dbReference>
<sequence>MQVRFLIILEHLTDAPYLHFTKTPKEVEIATGDDFMLQCEAAGIPPPVIEWFLLLHLLIKSLYGVTASKIAVPCDKSKNAAEYKCLANNGYQKLESTTTVVAENNVKCAHNHSPPIINMWTDGRFERSGATVQLFCRVHGAPNISKIELIFQILSNGDLIIYDTQWEDMGVYTCIASNEYGRDQITTFFYPTEP</sequence>
<dbReference type="InterPro" id="IPR007110">
    <property type="entry name" value="Ig-like_dom"/>
</dbReference>
<dbReference type="SMART" id="SM00409">
    <property type="entry name" value="IG"/>
    <property type="match status" value="2"/>
</dbReference>
<dbReference type="PANTHER" id="PTHR10075:SF14">
    <property type="entry name" value="CELL ADHESION MOLECULE DSCAM2-RELATED"/>
    <property type="match status" value="1"/>
</dbReference>
<feature type="domain" description="Ig-like" evidence="3">
    <location>
        <begin position="16"/>
        <end position="101"/>
    </location>
</feature>
<dbReference type="CDD" id="cd00096">
    <property type="entry name" value="Ig"/>
    <property type="match status" value="1"/>
</dbReference>
<name>A0A0R3S2B0_9BILA</name>
<dbReference type="WBParaSite" id="EEL_0000883901-mRNA-1">
    <property type="protein sequence ID" value="EEL_0000883901-mRNA-1"/>
    <property type="gene ID" value="EEL_0000883901"/>
</dbReference>
<dbReference type="InterPro" id="IPR003599">
    <property type="entry name" value="Ig_sub"/>
</dbReference>
<evidence type="ECO:0000313" key="4">
    <source>
        <dbReference type="Proteomes" id="UP000050640"/>
    </source>
</evidence>
<dbReference type="InterPro" id="IPR013783">
    <property type="entry name" value="Ig-like_fold"/>
</dbReference>
<evidence type="ECO:0000256" key="1">
    <source>
        <dbReference type="ARBA" id="ARBA00022737"/>
    </source>
</evidence>
<dbReference type="GO" id="GO:0030424">
    <property type="term" value="C:axon"/>
    <property type="evidence" value="ECO:0007669"/>
    <property type="project" value="TreeGrafter"/>
</dbReference>
<dbReference type="Gene3D" id="2.60.40.10">
    <property type="entry name" value="Immunoglobulins"/>
    <property type="match status" value="2"/>
</dbReference>
<evidence type="ECO:0000256" key="2">
    <source>
        <dbReference type="ARBA" id="ARBA00023319"/>
    </source>
</evidence>
<dbReference type="GO" id="GO:0007156">
    <property type="term" value="P:homophilic cell adhesion via plasma membrane adhesion molecules"/>
    <property type="evidence" value="ECO:0007669"/>
    <property type="project" value="TreeGrafter"/>
</dbReference>
<dbReference type="PROSITE" id="PS50835">
    <property type="entry name" value="IG_LIKE"/>
    <property type="match status" value="2"/>
</dbReference>
<feature type="domain" description="Ig-like" evidence="3">
    <location>
        <begin position="114"/>
        <end position="186"/>
    </location>
</feature>
<evidence type="ECO:0000259" key="3">
    <source>
        <dbReference type="PROSITE" id="PS50835"/>
    </source>
</evidence>
<keyword evidence="1" id="KW-0677">Repeat</keyword>
<dbReference type="AlphaFoldDB" id="A0A0R3S2B0"/>
<keyword evidence="4" id="KW-1185">Reference proteome</keyword>
<proteinExistence type="predicted"/>
<dbReference type="InterPro" id="IPR013098">
    <property type="entry name" value="Ig_I-set"/>
</dbReference>
<dbReference type="GO" id="GO:0070593">
    <property type="term" value="P:dendrite self-avoidance"/>
    <property type="evidence" value="ECO:0007669"/>
    <property type="project" value="TreeGrafter"/>
</dbReference>
<accession>A0A0R3S2B0</accession>
<dbReference type="Pfam" id="PF07679">
    <property type="entry name" value="I-set"/>
    <property type="match status" value="2"/>
</dbReference>
<dbReference type="SMART" id="SM00408">
    <property type="entry name" value="IGc2"/>
    <property type="match status" value="1"/>
</dbReference>
<evidence type="ECO:0000313" key="5">
    <source>
        <dbReference type="WBParaSite" id="EEL_0000883901-mRNA-1"/>
    </source>
</evidence>
<dbReference type="InterPro" id="IPR003598">
    <property type="entry name" value="Ig_sub2"/>
</dbReference>
<dbReference type="STRING" id="1147741.A0A0R3S2B0"/>